<evidence type="ECO:0000256" key="1">
    <source>
        <dbReference type="ARBA" id="ARBA00001946"/>
    </source>
</evidence>
<evidence type="ECO:0000256" key="15">
    <source>
        <dbReference type="ARBA" id="ARBA00032605"/>
    </source>
</evidence>
<comment type="catalytic activity">
    <reaction evidence="17 19">
        <text>alpha-ribazole + adenosylcob(III)inamide-GDP = adenosylcob(III)alamin + GMP + H(+)</text>
        <dbReference type="Rhea" id="RHEA:16049"/>
        <dbReference type="ChEBI" id="CHEBI:10329"/>
        <dbReference type="ChEBI" id="CHEBI:15378"/>
        <dbReference type="ChEBI" id="CHEBI:18408"/>
        <dbReference type="ChEBI" id="CHEBI:58115"/>
        <dbReference type="ChEBI" id="CHEBI:60487"/>
        <dbReference type="EC" id="2.7.8.26"/>
    </reaction>
</comment>
<dbReference type="EC" id="2.7.8.26" evidence="5 19"/>
<dbReference type="GO" id="GO:0005886">
    <property type="term" value="C:plasma membrane"/>
    <property type="evidence" value="ECO:0007669"/>
    <property type="project" value="UniProtKB-SubCell"/>
</dbReference>
<keyword evidence="11 19" id="KW-0460">Magnesium</keyword>
<keyword evidence="9 19" id="KW-0808">Transferase</keyword>
<evidence type="ECO:0000256" key="14">
    <source>
        <dbReference type="ARBA" id="ARBA00025228"/>
    </source>
</evidence>
<dbReference type="GO" id="GO:0051073">
    <property type="term" value="F:adenosylcobinamide-GDP ribazoletransferase activity"/>
    <property type="evidence" value="ECO:0007669"/>
    <property type="project" value="UniProtKB-UniRule"/>
</dbReference>
<dbReference type="GO" id="GO:0009236">
    <property type="term" value="P:cobalamin biosynthetic process"/>
    <property type="evidence" value="ECO:0007669"/>
    <property type="project" value="UniProtKB-UniRule"/>
</dbReference>
<keyword evidence="12 19" id="KW-1133">Transmembrane helix</keyword>
<reference evidence="21" key="1">
    <citation type="submission" date="2021-01" db="EMBL/GenBank/DDBJ databases">
        <title>Whole genome shotgun sequence of Sphaerisporangium rufum NBRC 109079.</title>
        <authorList>
            <person name="Komaki H."/>
            <person name="Tamura T."/>
        </authorList>
    </citation>
    <scope>NUCLEOTIDE SEQUENCE</scope>
    <source>
        <strain evidence="21">NBRC 109079</strain>
    </source>
</reference>
<feature type="region of interest" description="Disordered" evidence="20">
    <location>
        <begin position="1"/>
        <end position="73"/>
    </location>
</feature>
<proteinExistence type="inferred from homology"/>
<dbReference type="GO" id="GO:0008818">
    <property type="term" value="F:cobalamin 5'-phosphate synthase activity"/>
    <property type="evidence" value="ECO:0007669"/>
    <property type="project" value="UniProtKB-UniRule"/>
</dbReference>
<sequence length="322" mass="30740">MDPDEPPGDPLMPPAAGRGDARPSNARPSNARPPDARPSGGRPSAEGAFGERPNPGAAAAGPEDGTGGSGAPAGRWARLAGGLRLAAGLLSVWPAGAPHADRATAGRAMLLAPLVGLLLGGAAAAVQFAAGLLLSPPLAAALAIGSLALLTRALHLDGLADLADGLGSGRPAAGALEIMKRSDIGPFGVVTLVFTLLIQVAAAAEAGPPALVAACVTGRLAVTWACTPGVPAARPGGLGALVTGTVRPGAAGVATASALAGAVLLGLAAGGPLRFPLAVAGGLAAAWALRGHAVRRLGGVTGDVLGALVEAATAAALLVCAA</sequence>
<keyword evidence="8 19" id="KW-0169">Cobalamin biosynthesis</keyword>
<evidence type="ECO:0000256" key="13">
    <source>
        <dbReference type="ARBA" id="ARBA00023136"/>
    </source>
</evidence>
<evidence type="ECO:0000256" key="4">
    <source>
        <dbReference type="ARBA" id="ARBA00010561"/>
    </source>
</evidence>
<comment type="caution">
    <text evidence="21">The sequence shown here is derived from an EMBL/GenBank/DDBJ whole genome shotgun (WGS) entry which is preliminary data.</text>
</comment>
<evidence type="ECO:0000256" key="20">
    <source>
        <dbReference type="SAM" id="MobiDB-lite"/>
    </source>
</evidence>
<keyword evidence="13 19" id="KW-0472">Membrane</keyword>
<evidence type="ECO:0000256" key="6">
    <source>
        <dbReference type="ARBA" id="ARBA00015850"/>
    </source>
</evidence>
<evidence type="ECO:0000256" key="18">
    <source>
        <dbReference type="ARBA" id="ARBA00049504"/>
    </source>
</evidence>
<evidence type="ECO:0000313" key="22">
    <source>
        <dbReference type="Proteomes" id="UP000655287"/>
    </source>
</evidence>
<keyword evidence="22" id="KW-1185">Reference proteome</keyword>
<evidence type="ECO:0000313" key="21">
    <source>
        <dbReference type="EMBL" id="GII76027.1"/>
    </source>
</evidence>
<dbReference type="PANTHER" id="PTHR34148:SF1">
    <property type="entry name" value="ADENOSYLCOBINAMIDE-GDP RIBAZOLETRANSFERASE"/>
    <property type="match status" value="1"/>
</dbReference>
<name>A0A919R2W3_9ACTN</name>
<evidence type="ECO:0000256" key="7">
    <source>
        <dbReference type="ARBA" id="ARBA00022475"/>
    </source>
</evidence>
<gene>
    <name evidence="19" type="primary">cobS</name>
    <name evidence="21" type="ORF">Sru01_10090</name>
</gene>
<accession>A0A919R2W3</accession>
<evidence type="ECO:0000256" key="8">
    <source>
        <dbReference type="ARBA" id="ARBA00022573"/>
    </source>
</evidence>
<evidence type="ECO:0000256" key="9">
    <source>
        <dbReference type="ARBA" id="ARBA00022679"/>
    </source>
</evidence>
<protein>
    <recommendedName>
        <fullName evidence="6 19">Adenosylcobinamide-GDP ribazoletransferase</fullName>
        <ecNumber evidence="5 19">2.7.8.26</ecNumber>
    </recommendedName>
    <alternativeName>
        <fullName evidence="16 19">Cobalamin synthase</fullName>
    </alternativeName>
    <alternativeName>
        <fullName evidence="15 19">Cobalamin-5'-phosphate synthase</fullName>
    </alternativeName>
</protein>
<comment type="function">
    <text evidence="14 19">Joins adenosylcobinamide-GDP and alpha-ribazole to generate adenosylcobalamin (Ado-cobalamin). Also synthesizes adenosylcobalamin 5'-phosphate from adenosylcobinamide-GDP and alpha-ribazole 5'-phosphate.</text>
</comment>
<comment type="cofactor">
    <cofactor evidence="1 19">
        <name>Mg(2+)</name>
        <dbReference type="ChEBI" id="CHEBI:18420"/>
    </cofactor>
</comment>
<evidence type="ECO:0000256" key="2">
    <source>
        <dbReference type="ARBA" id="ARBA00004651"/>
    </source>
</evidence>
<evidence type="ECO:0000256" key="5">
    <source>
        <dbReference type="ARBA" id="ARBA00013200"/>
    </source>
</evidence>
<evidence type="ECO:0000256" key="12">
    <source>
        <dbReference type="ARBA" id="ARBA00022989"/>
    </source>
</evidence>
<comment type="subcellular location">
    <subcellularLocation>
        <location evidence="2 19">Cell membrane</location>
        <topology evidence="2 19">Multi-pass membrane protein</topology>
    </subcellularLocation>
</comment>
<dbReference type="AlphaFoldDB" id="A0A919R2W3"/>
<evidence type="ECO:0000256" key="16">
    <source>
        <dbReference type="ARBA" id="ARBA00032853"/>
    </source>
</evidence>
<dbReference type="Proteomes" id="UP000655287">
    <property type="component" value="Unassembled WGS sequence"/>
</dbReference>
<dbReference type="Pfam" id="PF02654">
    <property type="entry name" value="CobS"/>
    <property type="match status" value="1"/>
</dbReference>
<keyword evidence="7 19" id="KW-1003">Cell membrane</keyword>
<dbReference type="InterPro" id="IPR003805">
    <property type="entry name" value="CobS"/>
</dbReference>
<evidence type="ECO:0000256" key="11">
    <source>
        <dbReference type="ARBA" id="ARBA00022842"/>
    </source>
</evidence>
<comment type="pathway">
    <text evidence="3 19">Cofactor biosynthesis; adenosylcobalamin biosynthesis; adenosylcobalamin from cob(II)yrinate a,c-diamide: step 7/7.</text>
</comment>
<dbReference type="EMBL" id="BOOU01000013">
    <property type="protein sequence ID" value="GII76027.1"/>
    <property type="molecule type" value="Genomic_DNA"/>
</dbReference>
<evidence type="ECO:0000256" key="3">
    <source>
        <dbReference type="ARBA" id="ARBA00004663"/>
    </source>
</evidence>
<dbReference type="RefSeq" id="WP_307811960.1">
    <property type="nucleotide sequence ID" value="NZ_BOOU01000013.1"/>
</dbReference>
<dbReference type="HAMAP" id="MF_00719">
    <property type="entry name" value="CobS"/>
    <property type="match status" value="1"/>
</dbReference>
<comment type="similarity">
    <text evidence="4 19">Belongs to the CobS family.</text>
</comment>
<dbReference type="PANTHER" id="PTHR34148">
    <property type="entry name" value="ADENOSYLCOBINAMIDE-GDP RIBAZOLETRANSFERASE"/>
    <property type="match status" value="1"/>
</dbReference>
<evidence type="ECO:0000256" key="17">
    <source>
        <dbReference type="ARBA" id="ARBA00048623"/>
    </source>
</evidence>
<organism evidence="21 22">
    <name type="scientific">Sphaerisporangium rufum</name>
    <dbReference type="NCBI Taxonomy" id="1381558"/>
    <lineage>
        <taxon>Bacteria</taxon>
        <taxon>Bacillati</taxon>
        <taxon>Actinomycetota</taxon>
        <taxon>Actinomycetes</taxon>
        <taxon>Streptosporangiales</taxon>
        <taxon>Streptosporangiaceae</taxon>
        <taxon>Sphaerisporangium</taxon>
    </lineage>
</organism>
<keyword evidence="10 19" id="KW-0812">Transmembrane</keyword>
<comment type="catalytic activity">
    <reaction evidence="18 19">
        <text>alpha-ribazole 5'-phosphate + adenosylcob(III)inamide-GDP = adenosylcob(III)alamin 5'-phosphate + GMP + H(+)</text>
        <dbReference type="Rhea" id="RHEA:23560"/>
        <dbReference type="ChEBI" id="CHEBI:15378"/>
        <dbReference type="ChEBI" id="CHEBI:57918"/>
        <dbReference type="ChEBI" id="CHEBI:58115"/>
        <dbReference type="ChEBI" id="CHEBI:60487"/>
        <dbReference type="ChEBI" id="CHEBI:60493"/>
        <dbReference type="EC" id="2.7.8.26"/>
    </reaction>
</comment>
<evidence type="ECO:0000256" key="10">
    <source>
        <dbReference type="ARBA" id="ARBA00022692"/>
    </source>
</evidence>
<evidence type="ECO:0000256" key="19">
    <source>
        <dbReference type="HAMAP-Rule" id="MF_00719"/>
    </source>
</evidence>